<organism evidence="4">
    <name type="scientific">Candidatus Syntropharchaeum butanivorans</name>
    <dbReference type="NCBI Taxonomy" id="1839936"/>
    <lineage>
        <taxon>Archaea</taxon>
        <taxon>Methanobacteriati</taxon>
        <taxon>Methanobacteriota</taxon>
        <taxon>Stenosarchaea group</taxon>
        <taxon>Methanomicrobia</taxon>
        <taxon>Methanosarcinales</taxon>
        <taxon>ANME-2 cluster</taxon>
        <taxon>Candidatus Syntropharchaeum</taxon>
    </lineage>
</organism>
<evidence type="ECO:0000256" key="1">
    <source>
        <dbReference type="ARBA" id="ARBA00022747"/>
    </source>
</evidence>
<dbReference type="InterPro" id="IPR027417">
    <property type="entry name" value="P-loop_NTPase"/>
</dbReference>
<dbReference type="GO" id="GO:0005524">
    <property type="term" value="F:ATP binding"/>
    <property type="evidence" value="ECO:0007669"/>
    <property type="project" value="InterPro"/>
</dbReference>
<evidence type="ECO:0000259" key="2">
    <source>
        <dbReference type="Pfam" id="PF18766"/>
    </source>
</evidence>
<dbReference type="PANTHER" id="PTHR30195:SF15">
    <property type="entry name" value="TYPE I RESTRICTION ENZYME HINDI ENDONUCLEASE SUBUNIT"/>
    <property type="match status" value="1"/>
</dbReference>
<comment type="caution">
    <text evidence="4">The sequence shown here is derived from an EMBL/GenBank/DDBJ whole genome shotgun (WGS) entry which is preliminary data.</text>
</comment>
<dbReference type="EC" id="3.1.21.3" evidence="4"/>
<dbReference type="GO" id="GO:0009035">
    <property type="term" value="F:type I site-specific deoxyribonuclease activity"/>
    <property type="evidence" value="ECO:0007669"/>
    <property type="project" value="UniProtKB-EC"/>
</dbReference>
<name>A0A7C1B6E0_9EURY</name>
<dbReference type="CDD" id="cd18800">
    <property type="entry name" value="SF2_C_EcoR124I-like"/>
    <property type="match status" value="1"/>
</dbReference>
<dbReference type="Gene3D" id="3.40.50.300">
    <property type="entry name" value="P-loop containing nucleotide triphosphate hydrolases"/>
    <property type="match status" value="2"/>
</dbReference>
<accession>A0A7C1B6E0</accession>
<feature type="domain" description="Restriction endonuclease type I HsdR second RecA-like helicase" evidence="3">
    <location>
        <begin position="241"/>
        <end position="333"/>
    </location>
</feature>
<feature type="domain" description="SWI2/SNF2 ATPase" evidence="2">
    <location>
        <begin position="14"/>
        <end position="154"/>
    </location>
</feature>
<gene>
    <name evidence="4" type="ORF">ENG09_05755</name>
</gene>
<dbReference type="Pfam" id="PF18766">
    <property type="entry name" value="SWI2_SNF2"/>
    <property type="match status" value="1"/>
</dbReference>
<dbReference type="NCBIfam" id="TIGR00348">
    <property type="entry name" value="hsdR"/>
    <property type="match status" value="1"/>
</dbReference>
<dbReference type="GO" id="GO:0003677">
    <property type="term" value="F:DNA binding"/>
    <property type="evidence" value="ECO:0007669"/>
    <property type="project" value="InterPro"/>
</dbReference>
<dbReference type="Proteomes" id="UP000885863">
    <property type="component" value="Unassembled WGS sequence"/>
</dbReference>
<dbReference type="AlphaFoldDB" id="A0A7C1B6E0"/>
<protein>
    <submittedName>
        <fullName evidence="4">HsdR family type I site-specific deoxyribonuclease</fullName>
        <ecNumber evidence="4">3.1.21.3</ecNumber>
    </submittedName>
</protein>
<dbReference type="EMBL" id="DQZR01000244">
    <property type="protein sequence ID" value="HDM36732.1"/>
    <property type="molecule type" value="Genomic_DNA"/>
</dbReference>
<dbReference type="InterPro" id="IPR004473">
    <property type="entry name" value="Restrct_endonuc_typeI_HsdR"/>
</dbReference>
<dbReference type="SUPFAM" id="SSF52540">
    <property type="entry name" value="P-loop containing nucleoside triphosphate hydrolases"/>
    <property type="match status" value="1"/>
</dbReference>
<reference evidence="4" key="1">
    <citation type="journal article" date="2020" name="mSystems">
        <title>Genome- and Community-Level Interaction Insights into Carbon Utilization and Element Cycling Functions of Hydrothermarchaeota in Hydrothermal Sediment.</title>
        <authorList>
            <person name="Zhou Z."/>
            <person name="Liu Y."/>
            <person name="Xu W."/>
            <person name="Pan J."/>
            <person name="Luo Z.H."/>
            <person name="Li M."/>
        </authorList>
    </citation>
    <scope>NUCLEOTIDE SEQUENCE [LARGE SCALE GENOMIC DNA]</scope>
    <source>
        <strain evidence="4">HyVt-185</strain>
    </source>
</reference>
<dbReference type="Pfam" id="PF22679">
    <property type="entry name" value="T1R_D3-like"/>
    <property type="match status" value="1"/>
</dbReference>
<dbReference type="GO" id="GO:0009307">
    <property type="term" value="P:DNA restriction-modification system"/>
    <property type="evidence" value="ECO:0007669"/>
    <property type="project" value="UniProtKB-KW"/>
</dbReference>
<dbReference type="InterPro" id="IPR055180">
    <property type="entry name" value="HsdR_RecA-like_helicase_dom_2"/>
</dbReference>
<sequence length="659" mass="78646">IRELKEVISFDDYRGKRGVFITLIHKFRPEELEELQKEVEGLSKDKETIANRKNVIAFIDEGHRSQYGLLASQMKAILKSAFFFALTGTPISKRGKDTYQEFGYPPEETYLDRYFITDSIRDGFTVKIAYQPRLEHRHLKREMLEIFLEEELEELPELVREEVEEEVKRRLNPIVLFLEDPERIKVVAEDIANHFKENVDGRFKAMVVASSRKACVLYKMELDRHLPPEYSEVVMTYTREDPALIQNYLEGLKERFRGKDIDEIRKEIVDGFKEDEFPKILIVTDMLLAGFDAPILQTMYLDKPLKEHRLLQAVARTNRPYMDLKEAGVVIDYVGILREFKRALEMYSEEDIKGALYSFKNIRNEFDRLIKEIMDIFKDIPMEYDRETLLDAIEALTSDEKKEKEFIENYRRLRKIFELLGPDEIKLERFEEYRWLSSVYTYYMKALMQRPYEGYVQKYLEKTVRFVHRTTEIERLEKELPVIVFDENYLRKLEENVKSTKEKAANILFTLNRLVLVDRHKNPVYESLVERVERLLKLWREKTKDYEMIYREGVRTIEEMESLSCRQKELGFSDMEYALLLTLEKKLGRNEDLVEDVRRLSKALSPYMFRGWTAQATSRKQVEREVRRFVRRYKQHGISLDELNELYGKLIEHVKSYGS</sequence>
<proteinExistence type="predicted"/>
<dbReference type="InterPro" id="IPR040980">
    <property type="entry name" value="SWI2_SNF2"/>
</dbReference>
<feature type="non-terminal residue" evidence="4">
    <location>
        <position position="1"/>
    </location>
</feature>
<evidence type="ECO:0000259" key="3">
    <source>
        <dbReference type="Pfam" id="PF22679"/>
    </source>
</evidence>
<keyword evidence="1" id="KW-0680">Restriction system</keyword>
<dbReference type="PANTHER" id="PTHR30195">
    <property type="entry name" value="TYPE I SITE-SPECIFIC DEOXYRIBONUCLEASE PROTEIN SUBUNIT M AND R"/>
    <property type="match status" value="1"/>
</dbReference>
<dbReference type="InterPro" id="IPR051268">
    <property type="entry name" value="Type-I_R_enzyme_R_subunit"/>
</dbReference>
<keyword evidence="4" id="KW-0378">Hydrolase</keyword>
<evidence type="ECO:0000313" key="4">
    <source>
        <dbReference type="EMBL" id="HDM36732.1"/>
    </source>
</evidence>